<dbReference type="AlphaFoldDB" id="A7T4E0"/>
<name>A7T4E0_NEMVE</name>
<dbReference type="Gene3D" id="3.40.50.150">
    <property type="entry name" value="Vaccinia Virus protein VP39"/>
    <property type="match status" value="1"/>
</dbReference>
<evidence type="ECO:0000313" key="2">
    <source>
        <dbReference type="Proteomes" id="UP000001593"/>
    </source>
</evidence>
<sequence length="57" mass="6728">ILEPGGHFMSITFSQPNFRLPFLARSCYNWSISVQTYGESFHFFFFLMEKGKQLSEK</sequence>
<proteinExistence type="predicted"/>
<dbReference type="PhylomeDB" id="A7T4E0"/>
<dbReference type="InterPro" id="IPR029063">
    <property type="entry name" value="SAM-dependent_MTases_sf"/>
</dbReference>
<dbReference type="eggNOG" id="KOG2352">
    <property type="taxonomic scope" value="Eukaryota"/>
</dbReference>
<dbReference type="EMBL" id="DS470851">
    <property type="protein sequence ID" value="EDO29173.1"/>
    <property type="molecule type" value="Genomic_DNA"/>
</dbReference>
<reference evidence="1 2" key="1">
    <citation type="journal article" date="2007" name="Science">
        <title>Sea anemone genome reveals ancestral eumetazoan gene repertoire and genomic organization.</title>
        <authorList>
            <person name="Putnam N.H."/>
            <person name="Srivastava M."/>
            <person name="Hellsten U."/>
            <person name="Dirks B."/>
            <person name="Chapman J."/>
            <person name="Salamov A."/>
            <person name="Terry A."/>
            <person name="Shapiro H."/>
            <person name="Lindquist E."/>
            <person name="Kapitonov V.V."/>
            <person name="Jurka J."/>
            <person name="Genikhovich G."/>
            <person name="Grigoriev I.V."/>
            <person name="Lucas S.M."/>
            <person name="Steele R.E."/>
            <person name="Finnerty J.R."/>
            <person name="Technau U."/>
            <person name="Martindale M.Q."/>
            <person name="Rokhsar D.S."/>
        </authorList>
    </citation>
    <scope>NUCLEOTIDE SEQUENCE [LARGE SCALE GENOMIC DNA]</scope>
    <source>
        <strain evidence="2">CH2 X CH6</strain>
    </source>
</reference>
<protein>
    <submittedName>
        <fullName evidence="1">Uncharacterized protein</fullName>
    </submittedName>
</protein>
<keyword evidence="2" id="KW-1185">Reference proteome</keyword>
<evidence type="ECO:0000313" key="1">
    <source>
        <dbReference type="EMBL" id="EDO29173.1"/>
    </source>
</evidence>
<gene>
    <name evidence="1" type="ORF">NEMVEDRAFT_v1g7392</name>
</gene>
<dbReference type="HOGENOM" id="CLU_3002479_0_0_1"/>
<accession>A7T4E0</accession>
<dbReference type="Proteomes" id="UP000001593">
    <property type="component" value="Unassembled WGS sequence"/>
</dbReference>
<organism evidence="1 2">
    <name type="scientific">Nematostella vectensis</name>
    <name type="common">Starlet sea anemone</name>
    <dbReference type="NCBI Taxonomy" id="45351"/>
    <lineage>
        <taxon>Eukaryota</taxon>
        <taxon>Metazoa</taxon>
        <taxon>Cnidaria</taxon>
        <taxon>Anthozoa</taxon>
        <taxon>Hexacorallia</taxon>
        <taxon>Actiniaria</taxon>
        <taxon>Edwardsiidae</taxon>
        <taxon>Nematostella</taxon>
    </lineage>
</organism>
<dbReference type="InParanoid" id="A7T4E0"/>
<feature type="non-terminal residue" evidence="1">
    <location>
        <position position="57"/>
    </location>
</feature>
<feature type="non-terminal residue" evidence="1">
    <location>
        <position position="1"/>
    </location>
</feature>